<evidence type="ECO:0008006" key="3">
    <source>
        <dbReference type="Google" id="ProtNLM"/>
    </source>
</evidence>
<dbReference type="AlphaFoldDB" id="A0A7W2IB69"/>
<dbReference type="EMBL" id="JACEZT010000003">
    <property type="protein sequence ID" value="MBA5636627.1"/>
    <property type="molecule type" value="Genomic_DNA"/>
</dbReference>
<name>A0A7W2IB69_9BURK</name>
<reference evidence="1 2" key="1">
    <citation type="submission" date="2020-07" db="EMBL/GenBank/DDBJ databases">
        <title>Novel species isolated from subtropical streams in China.</title>
        <authorList>
            <person name="Lu H."/>
        </authorList>
    </citation>
    <scope>NUCLEOTIDE SEQUENCE [LARGE SCALE GENOMIC DNA]</scope>
    <source>
        <strain evidence="1 2">LX20W</strain>
    </source>
</reference>
<evidence type="ECO:0000313" key="2">
    <source>
        <dbReference type="Proteomes" id="UP000534388"/>
    </source>
</evidence>
<keyword evidence="2" id="KW-1185">Reference proteome</keyword>
<accession>A0A7W2IB69</accession>
<dbReference type="RefSeq" id="WP_182160767.1">
    <property type="nucleotide sequence ID" value="NZ_JACEZT010000003.1"/>
</dbReference>
<proteinExistence type="predicted"/>
<dbReference type="Proteomes" id="UP000534388">
    <property type="component" value="Unassembled WGS sequence"/>
</dbReference>
<evidence type="ECO:0000313" key="1">
    <source>
        <dbReference type="EMBL" id="MBA5636627.1"/>
    </source>
</evidence>
<sequence length="68" mass="7357">MFDIAQQCSEAGTTLMHAQLAALRAYTQAMLDGGLLCAERQADVYRSTLATGTVAARQILWAPVDSKR</sequence>
<protein>
    <recommendedName>
        <fullName evidence="3">Phasin protein</fullName>
    </recommendedName>
</protein>
<organism evidence="1 2">
    <name type="scientific">Rugamonas brunnea</name>
    <dbReference type="NCBI Taxonomy" id="2758569"/>
    <lineage>
        <taxon>Bacteria</taxon>
        <taxon>Pseudomonadati</taxon>
        <taxon>Pseudomonadota</taxon>
        <taxon>Betaproteobacteria</taxon>
        <taxon>Burkholderiales</taxon>
        <taxon>Oxalobacteraceae</taxon>
        <taxon>Telluria group</taxon>
        <taxon>Rugamonas</taxon>
    </lineage>
</organism>
<comment type="caution">
    <text evidence="1">The sequence shown here is derived from an EMBL/GenBank/DDBJ whole genome shotgun (WGS) entry which is preliminary data.</text>
</comment>
<gene>
    <name evidence="1" type="ORF">H3H37_06120</name>
</gene>